<organism evidence="1 2">
    <name type="scientific">Obesumbacterium proteus ATCC 12841</name>
    <dbReference type="NCBI Taxonomy" id="1354268"/>
    <lineage>
        <taxon>Bacteria</taxon>
        <taxon>Pseudomonadati</taxon>
        <taxon>Pseudomonadota</taxon>
        <taxon>Gammaproteobacteria</taxon>
        <taxon>Enterobacterales</taxon>
        <taxon>Hafniaceae</taxon>
        <taxon>Obesumbacterium</taxon>
    </lineage>
</organism>
<reference evidence="1 2" key="1">
    <citation type="submission" date="2016-04" db="EMBL/GenBank/DDBJ databases">
        <title>ATOL: Assembling a taxonomically balanced genome-scale reconstruction of the evolutionary history of the Enterobacteriaceae.</title>
        <authorList>
            <person name="Plunkett G.III."/>
            <person name="Neeno-Eckwall E.C."/>
            <person name="Glasner J.D."/>
            <person name="Perna N.T."/>
        </authorList>
    </citation>
    <scope>NUCLEOTIDE SEQUENCE [LARGE SCALE GENOMIC DNA]</scope>
    <source>
        <strain evidence="1 2">ATCC 12841</strain>
    </source>
</reference>
<dbReference type="Proteomes" id="UP000078431">
    <property type="component" value="Unassembled WGS sequence"/>
</dbReference>
<dbReference type="AlphaFoldDB" id="A0AA91EHU2"/>
<accession>A0AA91EHU2</accession>
<gene>
    <name evidence="1" type="ORF">M993_00119</name>
</gene>
<keyword evidence="2" id="KW-1185">Reference proteome</keyword>
<evidence type="ECO:0000313" key="2">
    <source>
        <dbReference type="Proteomes" id="UP000078431"/>
    </source>
</evidence>
<evidence type="ECO:0000313" key="1">
    <source>
        <dbReference type="EMBL" id="OAT61081.1"/>
    </source>
</evidence>
<protein>
    <submittedName>
        <fullName evidence="1">Uncharacterized protein</fullName>
    </submittedName>
</protein>
<dbReference type="RefSeq" id="WP_064645353.1">
    <property type="nucleotide sequence ID" value="NZ_LXEX01000003.1"/>
</dbReference>
<comment type="caution">
    <text evidence="1">The sequence shown here is derived from an EMBL/GenBank/DDBJ whole genome shotgun (WGS) entry which is preliminary data.</text>
</comment>
<name>A0AA91EHU2_9GAMM</name>
<sequence length="603" mass="69284">MVSIDKYNITPFLSILLGVNASKDKPEEIHNIILDIIKNEERGNQQITVFATSNDNAGESIIHYTPYEVIKSPSWFKGSNLNDIENHVFVSFCLNNSYAFYFSEKGMKDEVRSYFFSARLPNLKVVEMKYLNYLFINEDKVRMLWLLGIHGKNSFKADSKVLGGDSVADTLDPLEDQSFTMSAVRTELDDSGRTTGINPFKSSLWRGPCKDWNTFENRVVEILDKIEKNVDVVDSPISILATPISDMKEVKSLYDLSFIDYEFYQNDDSRIKHELLKELHNSYSFIINDTISSHKISINVYQNDQELGEVQAEALIKDYSVEFITSALPKKGKKKEIDFFTRVFKYPELIKCWYESGHAIVNGRVFKTDYRDVVYDNFIWADFEKFSIHQEKPEASQKKVALEHIGNKNSLFCWVKNRWSGLWDGKDNFITTEKPTGWLYCDDGAGEKADFIHVNTFGSYTYISMIHVKAAGTKSENRRISVGAHDIVLNQAIKNLRYTNRKNLILALNDRINSSEKKYCWNNNVPIESSKFIEFLEKINIDSNIRTRVIVVQPHTRKSIYNNGSSSNIRKQLDVLLISAETAIKSSGAEFYIIGCDDSNPRK</sequence>
<proteinExistence type="predicted"/>
<dbReference type="EMBL" id="LXEX01000003">
    <property type="protein sequence ID" value="OAT61081.1"/>
    <property type="molecule type" value="Genomic_DNA"/>
</dbReference>